<evidence type="ECO:0000313" key="4">
    <source>
        <dbReference type="EMBL" id="VAW61943.1"/>
    </source>
</evidence>
<keyword evidence="3" id="KW-0998">Cell outer membrane</keyword>
<evidence type="ECO:0000256" key="2">
    <source>
        <dbReference type="ARBA" id="ARBA00023136"/>
    </source>
</evidence>
<evidence type="ECO:0008006" key="5">
    <source>
        <dbReference type="Google" id="ProtNLM"/>
    </source>
</evidence>
<dbReference type="InterPro" id="IPR007485">
    <property type="entry name" value="LPS_assembly_LptE"/>
</dbReference>
<dbReference type="PANTHER" id="PTHR38098:SF1">
    <property type="entry name" value="LPS-ASSEMBLY LIPOPROTEIN LPTE"/>
    <property type="match status" value="1"/>
</dbReference>
<dbReference type="EMBL" id="UOFH01000200">
    <property type="protein sequence ID" value="VAW61943.1"/>
    <property type="molecule type" value="Genomic_DNA"/>
</dbReference>
<proteinExistence type="inferred from homology"/>
<dbReference type="PROSITE" id="PS51257">
    <property type="entry name" value="PROKAR_LIPOPROTEIN"/>
    <property type="match status" value="1"/>
</dbReference>
<accession>A0A3B0XC34</accession>
<dbReference type="Pfam" id="PF04390">
    <property type="entry name" value="LptE"/>
    <property type="match status" value="1"/>
</dbReference>
<keyword evidence="1" id="KW-0732">Signal</keyword>
<gene>
    <name evidence="4" type="ORF">MNBD_GAMMA08-2444</name>
</gene>
<dbReference type="GO" id="GO:0015920">
    <property type="term" value="P:lipopolysaccharide transport"/>
    <property type="evidence" value="ECO:0007669"/>
    <property type="project" value="TreeGrafter"/>
</dbReference>
<keyword evidence="2" id="KW-0472">Membrane</keyword>
<name>A0A3B0XC34_9ZZZZ</name>
<dbReference type="GO" id="GO:0043165">
    <property type="term" value="P:Gram-negative-bacterium-type cell outer membrane assembly"/>
    <property type="evidence" value="ECO:0007669"/>
    <property type="project" value="InterPro"/>
</dbReference>
<dbReference type="AlphaFoldDB" id="A0A3B0XC34"/>
<evidence type="ECO:0000256" key="3">
    <source>
        <dbReference type="ARBA" id="ARBA00023237"/>
    </source>
</evidence>
<organism evidence="4">
    <name type="scientific">hydrothermal vent metagenome</name>
    <dbReference type="NCBI Taxonomy" id="652676"/>
    <lineage>
        <taxon>unclassified sequences</taxon>
        <taxon>metagenomes</taxon>
        <taxon>ecological metagenomes</taxon>
    </lineage>
</organism>
<evidence type="ECO:0000256" key="1">
    <source>
        <dbReference type="ARBA" id="ARBA00022729"/>
    </source>
</evidence>
<dbReference type="PANTHER" id="PTHR38098">
    <property type="entry name" value="LPS-ASSEMBLY LIPOPROTEIN LPTE"/>
    <property type="match status" value="1"/>
</dbReference>
<dbReference type="HAMAP" id="MF_01186">
    <property type="entry name" value="LPS_assembly_LptE"/>
    <property type="match status" value="1"/>
</dbReference>
<dbReference type="GO" id="GO:0019867">
    <property type="term" value="C:outer membrane"/>
    <property type="evidence" value="ECO:0007669"/>
    <property type="project" value="InterPro"/>
</dbReference>
<dbReference type="GO" id="GO:0001530">
    <property type="term" value="F:lipopolysaccharide binding"/>
    <property type="evidence" value="ECO:0007669"/>
    <property type="project" value="TreeGrafter"/>
</dbReference>
<dbReference type="Gene3D" id="3.30.160.150">
    <property type="entry name" value="Lipoprotein like domain"/>
    <property type="match status" value="1"/>
</dbReference>
<sequence>MNRILILSMLFLSLLSGCGFALRGAYQLPAEMRVTFVDAVQKNSNFTRTLKRSLKASDIKIVNQATDDAAVLKLFKELKTKRIVSVDSRGRAREYTLTYAIRFSVSASQKEFEIAEQEVKISRDFVFDTEDVLGRSREESKLYEEMQVDLIRLLLMRLQSKA</sequence>
<dbReference type="GO" id="GO:1990351">
    <property type="term" value="C:transporter complex"/>
    <property type="evidence" value="ECO:0007669"/>
    <property type="project" value="TreeGrafter"/>
</dbReference>
<reference evidence="4" key="1">
    <citation type="submission" date="2018-06" db="EMBL/GenBank/DDBJ databases">
        <authorList>
            <person name="Zhirakovskaya E."/>
        </authorList>
    </citation>
    <scope>NUCLEOTIDE SEQUENCE</scope>
</reference>
<protein>
    <recommendedName>
        <fullName evidence="5">LPS-assembly lipoprotein LptE</fullName>
    </recommendedName>
</protein>